<evidence type="ECO:0000256" key="1">
    <source>
        <dbReference type="SAM" id="MobiDB-lite"/>
    </source>
</evidence>
<protein>
    <submittedName>
        <fullName evidence="2">Uncharacterized protein</fullName>
    </submittedName>
</protein>
<sequence length="51" mass="5721">FHRICHASVDAPKCQSSISQQPLCKPAQYHTKPPRPSQMDSFPPDSRSRTA</sequence>
<evidence type="ECO:0000313" key="3">
    <source>
        <dbReference type="Proteomes" id="UP001460270"/>
    </source>
</evidence>
<dbReference type="AlphaFoldDB" id="A0AAW0MKH1"/>
<comment type="caution">
    <text evidence="2">The sequence shown here is derived from an EMBL/GenBank/DDBJ whole genome shotgun (WGS) entry which is preliminary data.</text>
</comment>
<dbReference type="EMBL" id="JBBPFD010000467">
    <property type="protein sequence ID" value="KAK7878818.1"/>
    <property type="molecule type" value="Genomic_DNA"/>
</dbReference>
<organism evidence="2 3">
    <name type="scientific">Mugilogobius chulae</name>
    <name type="common">yellowstripe goby</name>
    <dbReference type="NCBI Taxonomy" id="88201"/>
    <lineage>
        <taxon>Eukaryota</taxon>
        <taxon>Metazoa</taxon>
        <taxon>Chordata</taxon>
        <taxon>Craniata</taxon>
        <taxon>Vertebrata</taxon>
        <taxon>Euteleostomi</taxon>
        <taxon>Actinopterygii</taxon>
        <taxon>Neopterygii</taxon>
        <taxon>Teleostei</taxon>
        <taxon>Neoteleostei</taxon>
        <taxon>Acanthomorphata</taxon>
        <taxon>Gobiaria</taxon>
        <taxon>Gobiiformes</taxon>
        <taxon>Gobioidei</taxon>
        <taxon>Gobiidae</taxon>
        <taxon>Gobionellinae</taxon>
        <taxon>Mugilogobius</taxon>
    </lineage>
</organism>
<gene>
    <name evidence="2" type="ORF">WMY93_034275</name>
</gene>
<feature type="region of interest" description="Disordered" evidence="1">
    <location>
        <begin position="25"/>
        <end position="51"/>
    </location>
</feature>
<proteinExistence type="predicted"/>
<evidence type="ECO:0000313" key="2">
    <source>
        <dbReference type="EMBL" id="KAK7878818.1"/>
    </source>
</evidence>
<reference evidence="3" key="1">
    <citation type="submission" date="2024-04" db="EMBL/GenBank/DDBJ databases">
        <title>Salinicola lusitanus LLJ914,a marine bacterium isolated from the Okinawa Trough.</title>
        <authorList>
            <person name="Li J."/>
        </authorList>
    </citation>
    <scope>NUCLEOTIDE SEQUENCE [LARGE SCALE GENOMIC DNA]</scope>
</reference>
<feature type="non-terminal residue" evidence="2">
    <location>
        <position position="1"/>
    </location>
</feature>
<feature type="non-terminal residue" evidence="2">
    <location>
        <position position="51"/>
    </location>
</feature>
<keyword evidence="3" id="KW-1185">Reference proteome</keyword>
<dbReference type="Proteomes" id="UP001460270">
    <property type="component" value="Unassembled WGS sequence"/>
</dbReference>
<name>A0AAW0MKH1_9GOBI</name>
<feature type="region of interest" description="Disordered" evidence="1">
    <location>
        <begin position="1"/>
        <end position="20"/>
    </location>
</feature>
<accession>A0AAW0MKH1</accession>